<proteinExistence type="predicted"/>
<accession>A0A151IRA7</accession>
<organism evidence="1 2">
    <name type="scientific">Trachymyrmex cornetzi</name>
    <dbReference type="NCBI Taxonomy" id="471704"/>
    <lineage>
        <taxon>Eukaryota</taxon>
        <taxon>Metazoa</taxon>
        <taxon>Ecdysozoa</taxon>
        <taxon>Arthropoda</taxon>
        <taxon>Hexapoda</taxon>
        <taxon>Insecta</taxon>
        <taxon>Pterygota</taxon>
        <taxon>Neoptera</taxon>
        <taxon>Endopterygota</taxon>
        <taxon>Hymenoptera</taxon>
        <taxon>Apocrita</taxon>
        <taxon>Aculeata</taxon>
        <taxon>Formicoidea</taxon>
        <taxon>Formicidae</taxon>
        <taxon>Myrmicinae</taxon>
        <taxon>Trachymyrmex</taxon>
    </lineage>
</organism>
<dbReference type="Gene3D" id="2.40.70.10">
    <property type="entry name" value="Acid Proteases"/>
    <property type="match status" value="1"/>
</dbReference>
<dbReference type="AlphaFoldDB" id="A0A151IRA7"/>
<evidence type="ECO:0000313" key="1">
    <source>
        <dbReference type="EMBL" id="KYN09253.1"/>
    </source>
</evidence>
<dbReference type="InterPro" id="IPR021109">
    <property type="entry name" value="Peptidase_aspartic_dom_sf"/>
</dbReference>
<keyword evidence="2" id="KW-1185">Reference proteome</keyword>
<gene>
    <name evidence="1" type="ORF">ALC57_18633</name>
</gene>
<dbReference type="STRING" id="471704.A0A151IRA7"/>
<name>A0A151IRA7_9HYME</name>
<evidence type="ECO:0008006" key="3">
    <source>
        <dbReference type="Google" id="ProtNLM"/>
    </source>
</evidence>
<sequence>LIDSGSGPNIIKKRFTLGLGQVDILGPVMFHLVEDEFPIPQDAIIGSDFFHQFKANVNYKTNHLEWDDIRIPFEPKEIITIPARAN</sequence>
<evidence type="ECO:0000313" key="2">
    <source>
        <dbReference type="Proteomes" id="UP000078492"/>
    </source>
</evidence>
<reference evidence="1 2" key="1">
    <citation type="submission" date="2015-09" db="EMBL/GenBank/DDBJ databases">
        <title>Trachymyrmex cornetzi WGS genome.</title>
        <authorList>
            <person name="Nygaard S."/>
            <person name="Hu H."/>
            <person name="Boomsma J."/>
            <person name="Zhang G."/>
        </authorList>
    </citation>
    <scope>NUCLEOTIDE SEQUENCE [LARGE SCALE GENOMIC DNA]</scope>
    <source>
        <strain evidence="1">Tcor2-1</strain>
        <tissue evidence="1">Whole body</tissue>
    </source>
</reference>
<dbReference type="Proteomes" id="UP000078492">
    <property type="component" value="Unassembled WGS sequence"/>
</dbReference>
<dbReference type="EMBL" id="KQ981133">
    <property type="protein sequence ID" value="KYN09253.1"/>
    <property type="molecule type" value="Genomic_DNA"/>
</dbReference>
<protein>
    <recommendedName>
        <fullName evidence="3">Peptidase A2 domain-containing protein</fullName>
    </recommendedName>
</protein>
<feature type="non-terminal residue" evidence="1">
    <location>
        <position position="1"/>
    </location>
</feature>